<protein>
    <recommendedName>
        <fullName evidence="4">ADP/GDP-polyphosphate phosphotransferase</fullName>
        <ecNumber evidence="4">2.7.4.-</ecNumber>
    </recommendedName>
    <alternativeName>
        <fullName evidence="4">Polyphosphate kinase PPK2</fullName>
    </alternativeName>
</protein>
<keyword evidence="3 4" id="KW-0418">Kinase</keyword>
<name>A0A840I3I3_9PROT</name>
<evidence type="ECO:0000256" key="5">
    <source>
        <dbReference type="SAM" id="MobiDB-lite"/>
    </source>
</evidence>
<dbReference type="GO" id="GO:0006793">
    <property type="term" value="P:phosphorus metabolic process"/>
    <property type="evidence" value="ECO:0007669"/>
    <property type="project" value="InterPro"/>
</dbReference>
<evidence type="ECO:0000259" key="6">
    <source>
        <dbReference type="Pfam" id="PF03976"/>
    </source>
</evidence>
<evidence type="ECO:0000256" key="4">
    <source>
        <dbReference type="RuleBase" id="RU369062"/>
    </source>
</evidence>
<comment type="caution">
    <text evidence="7">The sequence shown here is derived from an EMBL/GenBank/DDBJ whole genome shotgun (WGS) entry which is preliminary data.</text>
</comment>
<dbReference type="SUPFAM" id="SSF52540">
    <property type="entry name" value="P-loop containing nucleoside triphosphate hydrolases"/>
    <property type="match status" value="1"/>
</dbReference>
<dbReference type="NCBIfam" id="TIGR03707">
    <property type="entry name" value="PPK2_P_aer"/>
    <property type="match status" value="1"/>
</dbReference>
<dbReference type="Pfam" id="PF03976">
    <property type="entry name" value="PPK2"/>
    <property type="match status" value="1"/>
</dbReference>
<dbReference type="EC" id="2.7.4.-" evidence="4"/>
<evidence type="ECO:0000313" key="8">
    <source>
        <dbReference type="Proteomes" id="UP000563524"/>
    </source>
</evidence>
<gene>
    <name evidence="7" type="ORF">GGQ59_001956</name>
</gene>
<dbReference type="PANTHER" id="PTHR34383">
    <property type="entry name" value="POLYPHOSPHATE:AMP PHOSPHOTRANSFERASE-RELATED"/>
    <property type="match status" value="1"/>
</dbReference>
<dbReference type="Proteomes" id="UP000563524">
    <property type="component" value="Unassembled WGS sequence"/>
</dbReference>
<reference evidence="7 8" key="1">
    <citation type="submission" date="2020-08" db="EMBL/GenBank/DDBJ databases">
        <title>Genomic Encyclopedia of Type Strains, Phase IV (KMG-IV): sequencing the most valuable type-strain genomes for metagenomic binning, comparative biology and taxonomic classification.</title>
        <authorList>
            <person name="Goeker M."/>
        </authorList>
    </citation>
    <scope>NUCLEOTIDE SEQUENCE [LARGE SCALE GENOMIC DNA]</scope>
    <source>
        <strain evidence="7 8">DSM 102850</strain>
    </source>
</reference>
<dbReference type="GO" id="GO:0008976">
    <property type="term" value="F:polyphosphate kinase activity"/>
    <property type="evidence" value="ECO:0007669"/>
    <property type="project" value="UniProtKB-UniRule"/>
</dbReference>
<comment type="function">
    <text evidence="4">Uses inorganic polyphosphate (polyP) as a donor to convert GDP to GTP or ADP to ATP.</text>
</comment>
<dbReference type="RefSeq" id="WP_183818013.1">
    <property type="nucleotide sequence ID" value="NZ_JACHOB010000004.1"/>
</dbReference>
<dbReference type="InterPro" id="IPR027417">
    <property type="entry name" value="P-loop_NTPase"/>
</dbReference>
<feature type="domain" description="Polyphosphate kinase-2-related" evidence="6">
    <location>
        <begin position="45"/>
        <end position="271"/>
    </location>
</feature>
<dbReference type="InterPro" id="IPR022488">
    <property type="entry name" value="PPK2-related"/>
</dbReference>
<dbReference type="InterPro" id="IPR016898">
    <property type="entry name" value="Polyphosphate_phosphotransfera"/>
</dbReference>
<evidence type="ECO:0000313" key="7">
    <source>
        <dbReference type="EMBL" id="MBB4659419.1"/>
    </source>
</evidence>
<sequence length="292" mass="33713">MREDVPEVELRIRDERRRLDLDAPTLPDWVTEPGLSAGGYPYDEKLSKKRYKRTLEALQVELVKLQYWQERTGERIVCLFEGRDAAGKGGSIARVREYLNPRRARIVALPKPSDAERGQWYFQRYAAHLPTTGEMVLFDRSWYNRAGVERVMGFTDDAAVERFMDEAPRFEAALVRSGIRLHKFWLAIAQEEQIERFHDRRHDPLKTWKLSSMDVAAMTKWDAYTQARDAMFEATHTDCAPWTVVRANDKRRARIEVIRTILSNADYDDKDEGAIGDPDPKIVGGPSLVQGD</sequence>
<accession>A0A840I3I3</accession>
<evidence type="ECO:0000256" key="3">
    <source>
        <dbReference type="ARBA" id="ARBA00022777"/>
    </source>
</evidence>
<dbReference type="Gene3D" id="3.40.50.300">
    <property type="entry name" value="P-loop containing nucleotide triphosphate hydrolases"/>
    <property type="match status" value="1"/>
</dbReference>
<dbReference type="PIRSF" id="PIRSF028756">
    <property type="entry name" value="PPK2_prd"/>
    <property type="match status" value="1"/>
</dbReference>
<dbReference type="PANTHER" id="PTHR34383:SF1">
    <property type="entry name" value="ADP-POLYPHOSPHATE PHOSPHOTRANSFERASE"/>
    <property type="match status" value="1"/>
</dbReference>
<dbReference type="AlphaFoldDB" id="A0A840I3I3"/>
<dbReference type="EMBL" id="JACHOB010000004">
    <property type="protein sequence ID" value="MBB4659419.1"/>
    <property type="molecule type" value="Genomic_DNA"/>
</dbReference>
<keyword evidence="8" id="KW-1185">Reference proteome</keyword>
<comment type="subunit">
    <text evidence="4">Homotetramer.</text>
</comment>
<organism evidence="7 8">
    <name type="scientific">Parvularcula dongshanensis</name>
    <dbReference type="NCBI Taxonomy" id="1173995"/>
    <lineage>
        <taxon>Bacteria</taxon>
        <taxon>Pseudomonadati</taxon>
        <taxon>Pseudomonadota</taxon>
        <taxon>Alphaproteobacteria</taxon>
        <taxon>Parvularculales</taxon>
        <taxon>Parvularculaceae</taxon>
        <taxon>Parvularcula</taxon>
    </lineage>
</organism>
<feature type="region of interest" description="Disordered" evidence="5">
    <location>
        <begin position="268"/>
        <end position="292"/>
    </location>
</feature>
<comment type="similarity">
    <text evidence="1 4">Belongs to the polyphosphate kinase 2 (PPK2) family. Class I subfamily.</text>
</comment>
<evidence type="ECO:0000256" key="1">
    <source>
        <dbReference type="ARBA" id="ARBA00009924"/>
    </source>
</evidence>
<keyword evidence="2 4" id="KW-0808">Transferase</keyword>
<proteinExistence type="inferred from homology"/>
<evidence type="ECO:0000256" key="2">
    <source>
        <dbReference type="ARBA" id="ARBA00022679"/>
    </source>
</evidence>
<dbReference type="InterPro" id="IPR022486">
    <property type="entry name" value="PPK2_PA0141"/>
</dbReference>